<feature type="domain" description="Response regulatory" evidence="3">
    <location>
        <begin position="3"/>
        <end position="119"/>
    </location>
</feature>
<dbReference type="PANTHER" id="PTHR45339">
    <property type="entry name" value="HYBRID SIGNAL TRANSDUCTION HISTIDINE KINASE J"/>
    <property type="match status" value="1"/>
</dbReference>
<evidence type="ECO:0000313" key="5">
    <source>
        <dbReference type="Proteomes" id="UP000324974"/>
    </source>
</evidence>
<protein>
    <submittedName>
        <fullName evidence="4">Response regulator</fullName>
    </submittedName>
</protein>
<dbReference type="Pfam" id="PF00072">
    <property type="entry name" value="Response_reg"/>
    <property type="match status" value="1"/>
</dbReference>
<dbReference type="SUPFAM" id="SSF52172">
    <property type="entry name" value="CheY-like"/>
    <property type="match status" value="1"/>
</dbReference>
<evidence type="ECO:0000256" key="1">
    <source>
        <dbReference type="ARBA" id="ARBA00022553"/>
    </source>
</evidence>
<dbReference type="OrthoDB" id="9800897at2"/>
<gene>
    <name evidence="4" type="ORF">PX52LOC_06535</name>
</gene>
<evidence type="ECO:0000313" key="4">
    <source>
        <dbReference type="EMBL" id="QEL19463.1"/>
    </source>
</evidence>
<sequence length="126" mass="13130">MPTVLLVEDDDTNRDLLARRLTRKGMVVTAVADAPAALAAAFAAPPDVVLLDYSLPGMDGLEAARQLKADPRTTAVPIVLLTAHASPGDQERAIAAGCAAYDTKPIDLPRLLATIESLTAPRTASS</sequence>
<dbReference type="InterPro" id="IPR011006">
    <property type="entry name" value="CheY-like_superfamily"/>
</dbReference>
<name>A0A5C1AMW7_9BACT</name>
<dbReference type="PROSITE" id="PS50110">
    <property type="entry name" value="RESPONSE_REGULATORY"/>
    <property type="match status" value="1"/>
</dbReference>
<dbReference type="InterPro" id="IPR001789">
    <property type="entry name" value="Sig_transdc_resp-reg_receiver"/>
</dbReference>
<accession>A0A5C1AMW7</accession>
<proteinExistence type="predicted"/>
<dbReference type="PANTHER" id="PTHR45339:SF3">
    <property type="entry name" value="HISTIDINE KINASE"/>
    <property type="match status" value="1"/>
</dbReference>
<evidence type="ECO:0000259" key="3">
    <source>
        <dbReference type="PROSITE" id="PS50110"/>
    </source>
</evidence>
<dbReference type="AlphaFoldDB" id="A0A5C1AMW7"/>
<dbReference type="RefSeq" id="WP_149113848.1">
    <property type="nucleotide sequence ID" value="NZ_CP042425.1"/>
</dbReference>
<dbReference type="GO" id="GO:0000160">
    <property type="term" value="P:phosphorelay signal transduction system"/>
    <property type="evidence" value="ECO:0007669"/>
    <property type="project" value="InterPro"/>
</dbReference>
<keyword evidence="1 2" id="KW-0597">Phosphoprotein</keyword>
<reference evidence="5" key="1">
    <citation type="submission" date="2019-08" db="EMBL/GenBank/DDBJ databases">
        <title>Limnoglobus roseus gen. nov., sp. nov., a novel freshwater planctomycete with a giant genome from the family Gemmataceae.</title>
        <authorList>
            <person name="Kulichevskaya I.S."/>
            <person name="Naumoff D.G."/>
            <person name="Miroshnikov K."/>
            <person name="Ivanova A."/>
            <person name="Philippov D.A."/>
            <person name="Hakobyan A."/>
            <person name="Rijpstra I.C."/>
            <person name="Sinninghe Damste J.S."/>
            <person name="Liesack W."/>
            <person name="Dedysh S.N."/>
        </authorList>
    </citation>
    <scope>NUCLEOTIDE SEQUENCE [LARGE SCALE GENOMIC DNA]</scope>
    <source>
        <strain evidence="5">PX52</strain>
    </source>
</reference>
<organism evidence="4 5">
    <name type="scientific">Limnoglobus roseus</name>
    <dbReference type="NCBI Taxonomy" id="2598579"/>
    <lineage>
        <taxon>Bacteria</taxon>
        <taxon>Pseudomonadati</taxon>
        <taxon>Planctomycetota</taxon>
        <taxon>Planctomycetia</taxon>
        <taxon>Gemmatales</taxon>
        <taxon>Gemmataceae</taxon>
        <taxon>Limnoglobus</taxon>
    </lineage>
</organism>
<dbReference type="EMBL" id="CP042425">
    <property type="protein sequence ID" value="QEL19463.1"/>
    <property type="molecule type" value="Genomic_DNA"/>
</dbReference>
<dbReference type="Proteomes" id="UP000324974">
    <property type="component" value="Chromosome"/>
</dbReference>
<evidence type="ECO:0000256" key="2">
    <source>
        <dbReference type="PROSITE-ProRule" id="PRU00169"/>
    </source>
</evidence>
<dbReference type="KEGG" id="lrs:PX52LOC_06535"/>
<dbReference type="SMART" id="SM00448">
    <property type="entry name" value="REC"/>
    <property type="match status" value="1"/>
</dbReference>
<dbReference type="Gene3D" id="3.40.50.2300">
    <property type="match status" value="1"/>
</dbReference>
<feature type="modified residue" description="4-aspartylphosphate" evidence="2">
    <location>
        <position position="52"/>
    </location>
</feature>
<keyword evidence="5" id="KW-1185">Reference proteome</keyword>